<accession>A0A4Y2SUQ4</accession>
<evidence type="ECO:0000313" key="2">
    <source>
        <dbReference type="Proteomes" id="UP000499080"/>
    </source>
</evidence>
<comment type="caution">
    <text evidence="1">The sequence shown here is derived from an EMBL/GenBank/DDBJ whole genome shotgun (WGS) entry which is preliminary data.</text>
</comment>
<dbReference type="AlphaFoldDB" id="A0A4Y2SUQ4"/>
<dbReference type="Proteomes" id="UP000499080">
    <property type="component" value="Unassembled WGS sequence"/>
</dbReference>
<protein>
    <submittedName>
        <fullName evidence="1">Uncharacterized protein</fullName>
    </submittedName>
</protein>
<name>A0A4Y2SUQ4_ARAVE</name>
<sequence length="146" mass="16694">MGVNRLSTGYWRMKVYLQICRKAIVQVQETIVLTDYQSKQTISQVITVQHSDSLLFNNTNSQQITSNDNNCTFNRLSTPASKLVLRRNSKSLPMDKRYYCSASNTQLAQRIELQRRSRSRRSSSINIAVVIQHSHSLPATWCSGII</sequence>
<dbReference type="EMBL" id="BGPR01023855">
    <property type="protein sequence ID" value="GBN91373.1"/>
    <property type="molecule type" value="Genomic_DNA"/>
</dbReference>
<keyword evidence="2" id="KW-1185">Reference proteome</keyword>
<organism evidence="1 2">
    <name type="scientific">Araneus ventricosus</name>
    <name type="common">Orbweaver spider</name>
    <name type="synonym">Epeira ventricosa</name>
    <dbReference type="NCBI Taxonomy" id="182803"/>
    <lineage>
        <taxon>Eukaryota</taxon>
        <taxon>Metazoa</taxon>
        <taxon>Ecdysozoa</taxon>
        <taxon>Arthropoda</taxon>
        <taxon>Chelicerata</taxon>
        <taxon>Arachnida</taxon>
        <taxon>Araneae</taxon>
        <taxon>Araneomorphae</taxon>
        <taxon>Entelegynae</taxon>
        <taxon>Araneoidea</taxon>
        <taxon>Araneidae</taxon>
        <taxon>Araneus</taxon>
    </lineage>
</organism>
<reference evidence="1 2" key="1">
    <citation type="journal article" date="2019" name="Sci. Rep.">
        <title>Orb-weaving spider Araneus ventricosus genome elucidates the spidroin gene catalogue.</title>
        <authorList>
            <person name="Kono N."/>
            <person name="Nakamura H."/>
            <person name="Ohtoshi R."/>
            <person name="Moran D.A.P."/>
            <person name="Shinohara A."/>
            <person name="Yoshida Y."/>
            <person name="Fujiwara M."/>
            <person name="Mori M."/>
            <person name="Tomita M."/>
            <person name="Arakawa K."/>
        </authorList>
    </citation>
    <scope>NUCLEOTIDE SEQUENCE [LARGE SCALE GENOMIC DNA]</scope>
</reference>
<proteinExistence type="predicted"/>
<evidence type="ECO:0000313" key="1">
    <source>
        <dbReference type="EMBL" id="GBN91373.1"/>
    </source>
</evidence>
<gene>
    <name evidence="1" type="ORF">AVEN_169650_1</name>
</gene>